<dbReference type="PANTHER" id="PTHR22835">
    <property type="entry name" value="ZINC FINGER FYVE DOMAIN CONTAINING PROTEIN"/>
    <property type="match status" value="1"/>
</dbReference>
<comment type="similarity">
    <text evidence="1">Belongs to the 'GDSL' lipolytic enzyme family.</text>
</comment>
<dbReference type="GO" id="GO:0016788">
    <property type="term" value="F:hydrolase activity, acting on ester bonds"/>
    <property type="evidence" value="ECO:0007669"/>
    <property type="project" value="InterPro"/>
</dbReference>
<organism evidence="3 4">
    <name type="scientific">Camellia sinensis</name>
    <name type="common">Tea plant</name>
    <name type="synonym">Thea sinensis</name>
    <dbReference type="NCBI Taxonomy" id="4442"/>
    <lineage>
        <taxon>Eukaryota</taxon>
        <taxon>Viridiplantae</taxon>
        <taxon>Streptophyta</taxon>
        <taxon>Embryophyta</taxon>
        <taxon>Tracheophyta</taxon>
        <taxon>Spermatophyta</taxon>
        <taxon>Magnoliopsida</taxon>
        <taxon>eudicotyledons</taxon>
        <taxon>Gunneridae</taxon>
        <taxon>Pentapetalae</taxon>
        <taxon>asterids</taxon>
        <taxon>Ericales</taxon>
        <taxon>Theaceae</taxon>
        <taxon>Camellia</taxon>
    </lineage>
</organism>
<evidence type="ECO:0000313" key="4">
    <source>
        <dbReference type="Proteomes" id="UP000593564"/>
    </source>
</evidence>
<dbReference type="AlphaFoldDB" id="A0A7J7G660"/>
<dbReference type="InterPro" id="IPR001087">
    <property type="entry name" value="GDSL"/>
</dbReference>
<protein>
    <recommendedName>
        <fullName evidence="5">SGNH hydrolase-type esterase domain-containing protein</fullName>
    </recommendedName>
</protein>
<sequence length="180" mass="19835">MALQLPLHNPYLEKNASFDHGANFAVAGSTALDSSFLAARGIQIPIINTHLKCVRRLARAILYVGEIGGNDFNYALSQGKSIQEIQTHVPDVVGVIINGVREVIRLGAMQVVVLGNFPIVCLSIFLTTLPSADPGAYDDLGCLHSLNEFAMFRNNCLQGAWALLDKSFRRLLYSFFFFFI</sequence>
<gene>
    <name evidence="3" type="ORF">HYC85_025963</name>
</gene>
<comment type="caution">
    <text evidence="3">The sequence shown here is derived from an EMBL/GenBank/DDBJ whole genome shotgun (WGS) entry which is preliminary data.</text>
</comment>
<reference evidence="4" key="1">
    <citation type="journal article" date="2020" name="Nat. Commun.">
        <title>Genome assembly of wild tea tree DASZ reveals pedigree and selection history of tea varieties.</title>
        <authorList>
            <person name="Zhang W."/>
            <person name="Zhang Y."/>
            <person name="Qiu H."/>
            <person name="Guo Y."/>
            <person name="Wan H."/>
            <person name="Zhang X."/>
            <person name="Scossa F."/>
            <person name="Alseekh S."/>
            <person name="Zhang Q."/>
            <person name="Wang P."/>
            <person name="Xu L."/>
            <person name="Schmidt M.H."/>
            <person name="Jia X."/>
            <person name="Li D."/>
            <person name="Zhu A."/>
            <person name="Guo F."/>
            <person name="Chen W."/>
            <person name="Ni D."/>
            <person name="Usadel B."/>
            <person name="Fernie A.R."/>
            <person name="Wen W."/>
        </authorList>
    </citation>
    <scope>NUCLEOTIDE SEQUENCE [LARGE SCALE GENOMIC DNA]</scope>
    <source>
        <strain evidence="4">cv. G240</strain>
    </source>
</reference>
<evidence type="ECO:0000256" key="2">
    <source>
        <dbReference type="ARBA" id="ARBA00023180"/>
    </source>
</evidence>
<dbReference type="EMBL" id="JACBKZ010000013">
    <property type="protein sequence ID" value="KAF5934834.1"/>
    <property type="molecule type" value="Genomic_DNA"/>
</dbReference>
<dbReference type="Proteomes" id="UP000593564">
    <property type="component" value="Unassembled WGS sequence"/>
</dbReference>
<name>A0A7J7G660_CAMSI</name>
<keyword evidence="4" id="KW-1185">Reference proteome</keyword>
<dbReference type="InterPro" id="IPR036514">
    <property type="entry name" value="SGNH_hydro_sf"/>
</dbReference>
<evidence type="ECO:0000256" key="1">
    <source>
        <dbReference type="ARBA" id="ARBA00008668"/>
    </source>
</evidence>
<dbReference type="PANTHER" id="PTHR22835:SF677">
    <property type="entry name" value="ACETYLAJMALAN ESTERASE-LIKE"/>
    <property type="match status" value="1"/>
</dbReference>
<proteinExistence type="inferred from homology"/>
<evidence type="ECO:0000313" key="3">
    <source>
        <dbReference type="EMBL" id="KAF5934834.1"/>
    </source>
</evidence>
<accession>A0A7J7G660</accession>
<keyword evidence="2" id="KW-0325">Glycoprotein</keyword>
<dbReference type="Gene3D" id="3.40.50.1110">
    <property type="entry name" value="SGNH hydrolase"/>
    <property type="match status" value="1"/>
</dbReference>
<dbReference type="Pfam" id="PF00657">
    <property type="entry name" value="Lipase_GDSL"/>
    <property type="match status" value="1"/>
</dbReference>
<reference evidence="3 4" key="2">
    <citation type="submission" date="2020-07" db="EMBL/GenBank/DDBJ databases">
        <title>Genome assembly of wild tea tree DASZ reveals pedigree and selection history of tea varieties.</title>
        <authorList>
            <person name="Zhang W."/>
        </authorList>
    </citation>
    <scope>NUCLEOTIDE SEQUENCE [LARGE SCALE GENOMIC DNA]</scope>
    <source>
        <strain evidence="4">cv. G240</strain>
        <tissue evidence="3">Leaf</tissue>
    </source>
</reference>
<evidence type="ECO:0008006" key="5">
    <source>
        <dbReference type="Google" id="ProtNLM"/>
    </source>
</evidence>